<keyword evidence="3" id="KW-0406">Ion transport</keyword>
<evidence type="ECO:0000256" key="2">
    <source>
        <dbReference type="ARBA" id="ARBA00022449"/>
    </source>
</evidence>
<dbReference type="Pfam" id="PF02254">
    <property type="entry name" value="TrkA_N"/>
    <property type="match status" value="1"/>
</dbReference>
<dbReference type="AlphaFoldDB" id="A0A2H3KT96"/>
<dbReference type="EMBL" id="LYXE01000096">
    <property type="protein sequence ID" value="PDV98504.1"/>
    <property type="molecule type" value="Genomic_DNA"/>
</dbReference>
<dbReference type="Gene3D" id="3.40.50.720">
    <property type="entry name" value="NAD(P)-binding Rossmann-like Domain"/>
    <property type="match status" value="1"/>
</dbReference>
<dbReference type="GO" id="GO:0005886">
    <property type="term" value="C:plasma membrane"/>
    <property type="evidence" value="ECO:0007669"/>
    <property type="project" value="TreeGrafter"/>
</dbReference>
<reference evidence="5 6" key="1">
    <citation type="submission" date="2016-05" db="EMBL/GenBank/DDBJ databases">
        <authorList>
            <person name="Lavstsen T."/>
            <person name="Jespersen J.S."/>
        </authorList>
    </citation>
    <scope>NUCLEOTIDE SEQUENCE [LARGE SCALE GENOMIC DNA]</scope>
    <source>
        <strain evidence="5 6">B7-9</strain>
    </source>
</reference>
<keyword evidence="2" id="KW-0050">Antiport</keyword>
<evidence type="ECO:0000313" key="6">
    <source>
        <dbReference type="Proteomes" id="UP000220922"/>
    </source>
</evidence>
<dbReference type="InterPro" id="IPR036291">
    <property type="entry name" value="NAD(P)-bd_dom_sf"/>
</dbReference>
<dbReference type="RefSeq" id="WP_216361510.1">
    <property type="nucleotide sequence ID" value="NZ_LYXE01000096.1"/>
</dbReference>
<dbReference type="GO" id="GO:0006813">
    <property type="term" value="P:potassium ion transport"/>
    <property type="evidence" value="ECO:0007669"/>
    <property type="project" value="InterPro"/>
</dbReference>
<accession>A0A2H3KT96</accession>
<dbReference type="PANTHER" id="PTHR46157">
    <property type="entry name" value="K(+) EFFLUX ANTIPORTER 3, CHLOROPLASTIC"/>
    <property type="match status" value="1"/>
</dbReference>
<name>A0A2H3KT96_9CHLR</name>
<proteinExistence type="predicted"/>
<feature type="domain" description="RCK N-terminal" evidence="4">
    <location>
        <begin position="2"/>
        <end position="54"/>
    </location>
</feature>
<comment type="caution">
    <text evidence="5">The sequence shown here is derived from an EMBL/GenBank/DDBJ whole genome shotgun (WGS) entry which is preliminary data.</text>
</comment>
<organism evidence="5 6">
    <name type="scientific">Candidatus Chloroploca asiatica</name>
    <dbReference type="NCBI Taxonomy" id="1506545"/>
    <lineage>
        <taxon>Bacteria</taxon>
        <taxon>Bacillati</taxon>
        <taxon>Chloroflexota</taxon>
        <taxon>Chloroflexia</taxon>
        <taxon>Chloroflexales</taxon>
        <taxon>Chloroflexineae</taxon>
        <taxon>Oscillochloridaceae</taxon>
        <taxon>Candidatus Chloroploca</taxon>
    </lineage>
</organism>
<evidence type="ECO:0000313" key="5">
    <source>
        <dbReference type="EMBL" id="PDV98504.1"/>
    </source>
</evidence>
<dbReference type="InterPro" id="IPR003148">
    <property type="entry name" value="RCK_N"/>
</dbReference>
<dbReference type="PANTHER" id="PTHR46157:SF4">
    <property type="entry name" value="K(+) EFFLUX ANTIPORTER 3, CHLOROPLASTIC"/>
    <property type="match status" value="1"/>
</dbReference>
<protein>
    <recommendedName>
        <fullName evidence="4">RCK N-terminal domain-containing protein</fullName>
    </recommendedName>
</protein>
<evidence type="ECO:0000256" key="1">
    <source>
        <dbReference type="ARBA" id="ARBA00022448"/>
    </source>
</evidence>
<dbReference type="SUPFAM" id="SSF51735">
    <property type="entry name" value="NAD(P)-binding Rossmann-fold domains"/>
    <property type="match status" value="1"/>
</dbReference>
<gene>
    <name evidence="5" type="ORF">A9Q02_15040</name>
</gene>
<dbReference type="Proteomes" id="UP000220922">
    <property type="component" value="Unassembled WGS sequence"/>
</dbReference>
<evidence type="ECO:0000256" key="3">
    <source>
        <dbReference type="ARBA" id="ARBA00023065"/>
    </source>
</evidence>
<evidence type="ECO:0000259" key="4">
    <source>
        <dbReference type="Pfam" id="PF02254"/>
    </source>
</evidence>
<dbReference type="GO" id="GO:0015297">
    <property type="term" value="F:antiporter activity"/>
    <property type="evidence" value="ECO:0007669"/>
    <property type="project" value="UniProtKB-KW"/>
</dbReference>
<keyword evidence="1" id="KW-0813">Transport</keyword>
<sequence>MLDIDSDRVDLLRKLGLKVYYGDASRYDLLASAGAGHAKILVIALDTPEKTMALSPISSSCCWPISPMPTSTAMPAGIPTRCAKRYASKPG</sequence>
<keyword evidence="6" id="KW-1185">Reference proteome</keyword>